<reference evidence="2 3" key="1">
    <citation type="journal article" date="2018" name="Mol. Biol. Evol.">
        <title>Broad Genomic Sampling Reveals a Smut Pathogenic Ancestry of the Fungal Clade Ustilaginomycotina.</title>
        <authorList>
            <person name="Kijpornyongpan T."/>
            <person name="Mondo S.J."/>
            <person name="Barry K."/>
            <person name="Sandor L."/>
            <person name="Lee J."/>
            <person name="Lipzen A."/>
            <person name="Pangilinan J."/>
            <person name="LaButti K."/>
            <person name="Hainaut M."/>
            <person name="Henrissat B."/>
            <person name="Grigoriev I.V."/>
            <person name="Spatafora J.W."/>
            <person name="Aime M.C."/>
        </authorList>
    </citation>
    <scope>NUCLEOTIDE SEQUENCE [LARGE SCALE GENOMIC DNA]</scope>
    <source>
        <strain evidence="2 3">MCA 3882</strain>
    </source>
</reference>
<keyword evidence="3" id="KW-1185">Reference proteome</keyword>
<dbReference type="SUPFAM" id="SSF54518">
    <property type="entry name" value="Tubby C-terminal domain-like"/>
    <property type="match status" value="1"/>
</dbReference>
<dbReference type="InParanoid" id="A0A316VS62"/>
<evidence type="ECO:0008006" key="4">
    <source>
        <dbReference type="Google" id="ProtNLM"/>
    </source>
</evidence>
<evidence type="ECO:0000313" key="3">
    <source>
        <dbReference type="Proteomes" id="UP000245771"/>
    </source>
</evidence>
<evidence type="ECO:0000313" key="2">
    <source>
        <dbReference type="EMBL" id="PWN38345.1"/>
    </source>
</evidence>
<sequence length="276" mass="30007">MNFLAGGVMPGANPSLMSTNRNMYQSGGSGFWGGNNGFWGTSDGGWFVPSNGGIIQAGMGSNAGFGNGYAPMGYEDLMPRAEPLGIYKTYAQHSDEVVLTMRDPSTSKHRDHFTVVDNATGQTLFTVKNQMYSVADKKNVFDFQGNFLFQIRRKGLPFLRDAYIGVDPMTQRTIFTCSGRDGPAGGLGIQFLNTAGAGEQTKMTLGADMYAAASRLTDSHGQTIARINRDVATMYKYPFNTHDYTLSVTGHVDTALMVAICICIDERMSRVPGLHR</sequence>
<protein>
    <recommendedName>
        <fullName evidence="4">DUF567-domain-containing protein</fullName>
    </recommendedName>
</protein>
<proteinExistence type="inferred from homology"/>
<name>A0A316VS62_9BASI</name>
<dbReference type="InterPro" id="IPR025659">
    <property type="entry name" value="Tubby-like_C"/>
</dbReference>
<dbReference type="Proteomes" id="UP000245771">
    <property type="component" value="Unassembled WGS sequence"/>
</dbReference>
<dbReference type="EMBL" id="KZ819602">
    <property type="protein sequence ID" value="PWN38345.1"/>
    <property type="molecule type" value="Genomic_DNA"/>
</dbReference>
<gene>
    <name evidence="2" type="ORF">FA14DRAFT_159951</name>
</gene>
<dbReference type="Pfam" id="PF04525">
    <property type="entry name" value="LOR"/>
    <property type="match status" value="1"/>
</dbReference>
<comment type="similarity">
    <text evidence="1">Belongs to the LOR family.</text>
</comment>
<dbReference type="STRING" id="1280837.A0A316VS62"/>
<dbReference type="InterPro" id="IPR038595">
    <property type="entry name" value="LOR_sf"/>
</dbReference>
<evidence type="ECO:0000256" key="1">
    <source>
        <dbReference type="ARBA" id="ARBA00005437"/>
    </source>
</evidence>
<dbReference type="Gene3D" id="2.40.160.200">
    <property type="entry name" value="LURP1-related"/>
    <property type="match status" value="1"/>
</dbReference>
<accession>A0A316VS62</accession>
<organism evidence="2 3">
    <name type="scientific">Meira miltonrushii</name>
    <dbReference type="NCBI Taxonomy" id="1280837"/>
    <lineage>
        <taxon>Eukaryota</taxon>
        <taxon>Fungi</taxon>
        <taxon>Dikarya</taxon>
        <taxon>Basidiomycota</taxon>
        <taxon>Ustilaginomycotina</taxon>
        <taxon>Exobasidiomycetes</taxon>
        <taxon>Exobasidiales</taxon>
        <taxon>Brachybasidiaceae</taxon>
        <taxon>Meira</taxon>
    </lineage>
</organism>
<dbReference type="InterPro" id="IPR007612">
    <property type="entry name" value="LOR"/>
</dbReference>
<dbReference type="OrthoDB" id="97518at2759"/>
<dbReference type="GeneID" id="37020245"/>
<dbReference type="AlphaFoldDB" id="A0A316VS62"/>
<dbReference type="RefSeq" id="XP_025358647.1">
    <property type="nucleotide sequence ID" value="XM_025498464.1"/>
</dbReference>